<evidence type="ECO:0000256" key="1">
    <source>
        <dbReference type="ARBA" id="ARBA00004123"/>
    </source>
</evidence>
<dbReference type="GO" id="GO:0005730">
    <property type="term" value="C:nucleolus"/>
    <property type="evidence" value="ECO:0007669"/>
    <property type="project" value="EnsemblFungi"/>
</dbReference>
<proteinExistence type="inferred from homology"/>
<dbReference type="GO" id="GO:0071028">
    <property type="term" value="P:nuclear mRNA surveillance"/>
    <property type="evidence" value="ECO:0007669"/>
    <property type="project" value="TreeGrafter"/>
</dbReference>
<dbReference type="InterPro" id="IPR050080">
    <property type="entry name" value="RNase_PH"/>
</dbReference>
<dbReference type="SUPFAM" id="SSF55666">
    <property type="entry name" value="Ribonuclease PH domain 2-like"/>
    <property type="match status" value="1"/>
</dbReference>
<dbReference type="Gene3D" id="3.30.230.70">
    <property type="entry name" value="GHMP Kinase, N-terminal domain"/>
    <property type="match status" value="1"/>
</dbReference>
<dbReference type="GO" id="GO:0000177">
    <property type="term" value="C:cytoplasmic exosome (RNase complex)"/>
    <property type="evidence" value="ECO:0007669"/>
    <property type="project" value="EnsemblFungi"/>
</dbReference>
<accession>A0A167EK80</accession>
<dbReference type="PANTHER" id="PTHR11953">
    <property type="entry name" value="EXOSOME COMPLEX COMPONENT"/>
    <property type="match status" value="1"/>
</dbReference>
<keyword evidence="3" id="KW-0698">rRNA processing</keyword>
<dbReference type="GO" id="GO:0016075">
    <property type="term" value="P:rRNA catabolic process"/>
    <property type="evidence" value="ECO:0007669"/>
    <property type="project" value="TreeGrafter"/>
</dbReference>
<organism evidence="8 9">
    <name type="scientific">Sugiyamaella lignohabitans</name>
    <dbReference type="NCBI Taxonomy" id="796027"/>
    <lineage>
        <taxon>Eukaryota</taxon>
        <taxon>Fungi</taxon>
        <taxon>Dikarya</taxon>
        <taxon>Ascomycota</taxon>
        <taxon>Saccharomycotina</taxon>
        <taxon>Dipodascomycetes</taxon>
        <taxon>Dipodascales</taxon>
        <taxon>Trichomonascaceae</taxon>
        <taxon>Sugiyamaella</taxon>
    </lineage>
</organism>
<keyword evidence="9" id="KW-1185">Reference proteome</keyword>
<dbReference type="KEGG" id="slb:AWJ20_5133"/>
<evidence type="ECO:0000256" key="3">
    <source>
        <dbReference type="ARBA" id="ARBA00022552"/>
    </source>
</evidence>
<keyword evidence="4" id="KW-0271">Exosome</keyword>
<protein>
    <submittedName>
        <fullName evidence="8">Rrp46p</fullName>
    </submittedName>
</protein>
<name>A0A167EK80_9ASCO</name>
<dbReference type="InterPro" id="IPR020568">
    <property type="entry name" value="Ribosomal_Su5_D2-typ_SF"/>
</dbReference>
<evidence type="ECO:0000256" key="5">
    <source>
        <dbReference type="ARBA" id="ARBA00023242"/>
    </source>
</evidence>
<dbReference type="EMBL" id="CP014502">
    <property type="protein sequence ID" value="ANB14174.1"/>
    <property type="molecule type" value="Genomic_DNA"/>
</dbReference>
<dbReference type="GO" id="GO:0000467">
    <property type="term" value="P:exonucleolytic trimming to generate mature 3'-end of 5.8S rRNA from tricistronic rRNA transcript (SSU-rRNA, 5.8S rRNA, LSU-rRNA)"/>
    <property type="evidence" value="ECO:0007669"/>
    <property type="project" value="EnsemblFungi"/>
</dbReference>
<dbReference type="InterPro" id="IPR001247">
    <property type="entry name" value="ExoRNase_PH_dom1"/>
</dbReference>
<dbReference type="GO" id="GO:0003723">
    <property type="term" value="F:RNA binding"/>
    <property type="evidence" value="ECO:0007669"/>
    <property type="project" value="TreeGrafter"/>
</dbReference>
<dbReference type="Pfam" id="PF03725">
    <property type="entry name" value="RNase_PH_C"/>
    <property type="match status" value="1"/>
</dbReference>
<dbReference type="InterPro" id="IPR036345">
    <property type="entry name" value="ExoRNase_PH_dom2_sf"/>
</dbReference>
<comment type="similarity">
    <text evidence="2">Belongs to the RNase PH family.</text>
</comment>
<dbReference type="GO" id="GO:0071035">
    <property type="term" value="P:nuclear polyadenylation-dependent rRNA catabolic process"/>
    <property type="evidence" value="ECO:0007669"/>
    <property type="project" value="EnsemblFungi"/>
</dbReference>
<dbReference type="AlphaFoldDB" id="A0A167EK80"/>
<dbReference type="GO" id="GO:0071038">
    <property type="term" value="P:TRAMP-dependent tRNA surveillance pathway"/>
    <property type="evidence" value="ECO:0007669"/>
    <property type="project" value="EnsemblFungi"/>
</dbReference>
<dbReference type="Pfam" id="PF01138">
    <property type="entry name" value="RNase_PH"/>
    <property type="match status" value="1"/>
</dbReference>
<comment type="subcellular location">
    <subcellularLocation>
        <location evidence="1">Nucleus</location>
    </subcellularLocation>
</comment>
<dbReference type="OrthoDB" id="27298at2759"/>
<keyword evidence="5" id="KW-0539">Nucleus</keyword>
<feature type="domain" description="Exoribonuclease phosphorolytic" evidence="7">
    <location>
        <begin position="133"/>
        <end position="204"/>
    </location>
</feature>
<evidence type="ECO:0000313" key="9">
    <source>
        <dbReference type="Proteomes" id="UP000189580"/>
    </source>
</evidence>
<evidence type="ECO:0000256" key="2">
    <source>
        <dbReference type="ARBA" id="ARBA00006678"/>
    </source>
</evidence>
<dbReference type="InterPro" id="IPR015847">
    <property type="entry name" value="ExoRNase_PH_dom2"/>
</dbReference>
<dbReference type="RefSeq" id="XP_018736651.1">
    <property type="nucleotide sequence ID" value="XM_018882256.1"/>
</dbReference>
<dbReference type="Proteomes" id="UP000189580">
    <property type="component" value="Chromosome d"/>
</dbReference>
<dbReference type="GeneID" id="30037342"/>
<reference evidence="8 9" key="1">
    <citation type="submission" date="2016-02" db="EMBL/GenBank/DDBJ databases">
        <title>Complete genome sequence and transcriptome regulation of the pentose utilising yeast Sugiyamaella lignohabitans.</title>
        <authorList>
            <person name="Bellasio M."/>
            <person name="Peymann A."/>
            <person name="Valli M."/>
            <person name="Sipitzky M."/>
            <person name="Graf A."/>
            <person name="Sauer M."/>
            <person name="Marx H."/>
            <person name="Mattanovich D."/>
        </authorList>
    </citation>
    <scope>NUCLEOTIDE SEQUENCE [LARGE SCALE GENOMIC DNA]</scope>
    <source>
        <strain evidence="8 9">CBS 10342</strain>
    </source>
</reference>
<evidence type="ECO:0000256" key="4">
    <source>
        <dbReference type="ARBA" id="ARBA00022835"/>
    </source>
</evidence>
<dbReference type="PANTHER" id="PTHR11953:SF1">
    <property type="entry name" value="EXOSOME COMPLEX COMPONENT RRP46"/>
    <property type="match status" value="1"/>
</dbReference>
<dbReference type="SUPFAM" id="SSF54211">
    <property type="entry name" value="Ribosomal protein S5 domain 2-like"/>
    <property type="match status" value="1"/>
</dbReference>
<evidence type="ECO:0000259" key="6">
    <source>
        <dbReference type="Pfam" id="PF01138"/>
    </source>
</evidence>
<dbReference type="GO" id="GO:0071051">
    <property type="term" value="P:poly(A)-dependent snoRNA 3'-end processing"/>
    <property type="evidence" value="ECO:0007669"/>
    <property type="project" value="TreeGrafter"/>
</dbReference>
<dbReference type="GO" id="GO:0071042">
    <property type="term" value="P:nuclear polyadenylation-dependent mRNA catabolic process"/>
    <property type="evidence" value="ECO:0007669"/>
    <property type="project" value="EnsemblFungi"/>
</dbReference>
<evidence type="ECO:0000313" key="8">
    <source>
        <dbReference type="EMBL" id="ANB14174.1"/>
    </source>
</evidence>
<dbReference type="CDD" id="cd11372">
    <property type="entry name" value="RNase_PH_RRP46"/>
    <property type="match status" value="1"/>
</dbReference>
<feature type="domain" description="Exoribonuclease phosphorolytic" evidence="6">
    <location>
        <begin position="10"/>
        <end position="130"/>
    </location>
</feature>
<dbReference type="GO" id="GO:0000176">
    <property type="term" value="C:nuclear exosome (RNase complex)"/>
    <property type="evidence" value="ECO:0007669"/>
    <property type="project" value="EnsemblFungi"/>
</dbReference>
<dbReference type="InterPro" id="IPR027408">
    <property type="entry name" value="PNPase/RNase_PH_dom_sf"/>
</dbReference>
<evidence type="ECO:0000259" key="7">
    <source>
        <dbReference type="Pfam" id="PF03725"/>
    </source>
</evidence>
<sequence length="227" mass="24813">MTVTSTKPIASTGILPSVDGSAEWNYGQTKVICSVSGPMEVKIRDEIPNATTLELVVRPVAGLSTTRETLIEDRLYCALSSVVLRHIHPRSLVQIVVQVMEAGESSKFVCRELAASINSSNLALVDAGVPLQGLVVATSIAILNDDKHSLIVEPSHQDLEASVSSHVVAYEFVDKEPQRLLLCESTGQFSEEEVYEVLERALEGCNTVYQSVRGTLEQKVSKDFVWR</sequence>
<dbReference type="GO" id="GO:0034475">
    <property type="term" value="P:U4 snRNA 3'-end processing"/>
    <property type="evidence" value="ECO:0007669"/>
    <property type="project" value="TreeGrafter"/>
</dbReference>
<gene>
    <name evidence="8" type="primary">RRP46</name>
    <name evidence="8" type="ORF">AWJ20_5133</name>
</gene>